<keyword evidence="3" id="KW-1185">Reference proteome</keyword>
<feature type="non-terminal residue" evidence="2">
    <location>
        <position position="1"/>
    </location>
</feature>
<organism evidence="2 3">
    <name type="scientific">Undibacterium luofuense</name>
    <dbReference type="NCBI Taxonomy" id="2828733"/>
    <lineage>
        <taxon>Bacteria</taxon>
        <taxon>Pseudomonadati</taxon>
        <taxon>Pseudomonadota</taxon>
        <taxon>Betaproteobacteria</taxon>
        <taxon>Burkholderiales</taxon>
        <taxon>Oxalobacteraceae</taxon>
        <taxon>Undibacterium</taxon>
    </lineage>
</organism>
<proteinExistence type="predicted"/>
<feature type="non-terminal residue" evidence="2">
    <location>
        <position position="96"/>
    </location>
</feature>
<dbReference type="EMBL" id="JAGSPN010000585">
    <property type="protein sequence ID" value="MBR7784761.1"/>
    <property type="molecule type" value="Genomic_DNA"/>
</dbReference>
<name>A0A941DU35_9BURK</name>
<protein>
    <submittedName>
        <fullName evidence="2">Uncharacterized protein</fullName>
    </submittedName>
</protein>
<feature type="transmembrane region" description="Helical" evidence="1">
    <location>
        <begin position="70"/>
        <end position="91"/>
    </location>
</feature>
<sequence length="96" mass="10949">RVSDRKLSQHLRGDLDAILHKALQKTPELRYPTAHALASDLRRYLNHEPVSARPDSFWYRSSRFVQRYRTLSALSVLLLSVVLSSSAVALYQANKA</sequence>
<dbReference type="Proteomes" id="UP000680067">
    <property type="component" value="Unassembled WGS sequence"/>
</dbReference>
<accession>A0A941DU35</accession>
<keyword evidence="1" id="KW-1133">Transmembrane helix</keyword>
<keyword evidence="1" id="KW-0472">Membrane</keyword>
<evidence type="ECO:0000256" key="1">
    <source>
        <dbReference type="SAM" id="Phobius"/>
    </source>
</evidence>
<keyword evidence="1" id="KW-0812">Transmembrane</keyword>
<evidence type="ECO:0000313" key="2">
    <source>
        <dbReference type="EMBL" id="MBR7784761.1"/>
    </source>
</evidence>
<dbReference type="RefSeq" id="WP_212689847.1">
    <property type="nucleotide sequence ID" value="NZ_JAGSPN010000585.1"/>
</dbReference>
<reference evidence="2" key="1">
    <citation type="submission" date="2021-04" db="EMBL/GenBank/DDBJ databases">
        <title>novel species isolated from subtropical streams in China.</title>
        <authorList>
            <person name="Lu H."/>
        </authorList>
    </citation>
    <scope>NUCLEOTIDE SEQUENCE</scope>
    <source>
        <strain evidence="2">LFS511W</strain>
    </source>
</reference>
<dbReference type="AlphaFoldDB" id="A0A941DU35"/>
<gene>
    <name evidence="2" type="ORF">KDM89_21750</name>
</gene>
<comment type="caution">
    <text evidence="2">The sequence shown here is derived from an EMBL/GenBank/DDBJ whole genome shotgun (WGS) entry which is preliminary data.</text>
</comment>
<evidence type="ECO:0000313" key="3">
    <source>
        <dbReference type="Proteomes" id="UP000680067"/>
    </source>
</evidence>